<reference evidence="6" key="1">
    <citation type="submission" date="2021-01" db="EMBL/GenBank/DDBJ databases">
        <authorList>
            <consortium name="Genoscope - CEA"/>
            <person name="William W."/>
        </authorList>
    </citation>
    <scope>NUCLEOTIDE SEQUENCE</scope>
</reference>
<feature type="region of interest" description="Disordered" evidence="5">
    <location>
        <begin position="32"/>
        <end position="70"/>
    </location>
</feature>
<feature type="compositionally biased region" description="Acidic residues" evidence="5">
    <location>
        <begin position="57"/>
        <end position="70"/>
    </location>
</feature>
<keyword evidence="4" id="KW-0675">Receptor</keyword>
<name>A0A816IKR3_BRANA</name>
<dbReference type="Pfam" id="PF13855">
    <property type="entry name" value="LRR_8"/>
    <property type="match status" value="1"/>
</dbReference>
<evidence type="ECO:0000256" key="4">
    <source>
        <dbReference type="ARBA" id="ARBA00023170"/>
    </source>
</evidence>
<dbReference type="SUPFAM" id="SSF52058">
    <property type="entry name" value="L domain-like"/>
    <property type="match status" value="1"/>
</dbReference>
<dbReference type="FunFam" id="3.80.10.10:FF:000383">
    <property type="entry name" value="Leucine-rich repeat receptor protein kinase EMS1"/>
    <property type="match status" value="1"/>
</dbReference>
<dbReference type="SMR" id="A0A816IKR3"/>
<comment type="similarity">
    <text evidence="1">Belongs to the RLP family.</text>
</comment>
<dbReference type="InterPro" id="IPR001611">
    <property type="entry name" value="Leu-rich_rpt"/>
</dbReference>
<dbReference type="InterPro" id="IPR032675">
    <property type="entry name" value="LRR_dom_sf"/>
</dbReference>
<dbReference type="InterPro" id="IPR051502">
    <property type="entry name" value="RLP_Defense_Trigger"/>
</dbReference>
<dbReference type="EMBL" id="HG994373">
    <property type="protein sequence ID" value="CAF1716357.1"/>
    <property type="molecule type" value="Genomic_DNA"/>
</dbReference>
<protein>
    <submittedName>
        <fullName evidence="6">(rape) hypothetical protein</fullName>
    </submittedName>
</protein>
<keyword evidence="3" id="KW-0677">Repeat</keyword>
<evidence type="ECO:0000256" key="2">
    <source>
        <dbReference type="ARBA" id="ARBA00022614"/>
    </source>
</evidence>
<dbReference type="PANTHER" id="PTHR48062">
    <property type="entry name" value="RECEPTOR-LIKE PROTEIN 14"/>
    <property type="match status" value="1"/>
</dbReference>
<evidence type="ECO:0000313" key="6">
    <source>
        <dbReference type="EMBL" id="CAF1716357.1"/>
    </source>
</evidence>
<dbReference type="Gene3D" id="3.80.10.10">
    <property type="entry name" value="Ribonuclease Inhibitor"/>
    <property type="match status" value="2"/>
</dbReference>
<dbReference type="PANTHER" id="PTHR48062:SF4">
    <property type="entry name" value="RECEPTOR-LIKE PROTEIN 2-RELATED"/>
    <property type="match status" value="1"/>
</dbReference>
<proteinExistence type="inferred from homology"/>
<sequence>MSFSELITLRFPVPLLQIQICHLPHYPPSLVPLLEPEDEPEAQLDLNNPLEPKEPEPDLNDPVEPEEPEPDLNPFANFPLGTFPSDLICWIERRACSLPTLAKYHSIGLQRVKLSKNQLRFDLSKLKLPEGVSSVDLSSNLVTGSLSSLLNSKTSRFLEEAHLSNNQISGRIPDFSECLNVKVLNIGNNKIGGQIPSSISNLFELVRLDISRNHITGVIPQGLGQLEQLNWLDLSINALTGRIPDSLLNIKAMKHVSFRANRLCGLIPQGRPLNIFPASAYLHNFFFLMININNRNTTHNWAPEQGFRLTDEETTILSNRLGLSLRYKKKYAKNSGREKI</sequence>
<dbReference type="Proteomes" id="UP001295469">
    <property type="component" value="Chromosome C09"/>
</dbReference>
<evidence type="ECO:0000256" key="1">
    <source>
        <dbReference type="ARBA" id="ARBA00009592"/>
    </source>
</evidence>
<dbReference type="Pfam" id="PF00560">
    <property type="entry name" value="LRR_1"/>
    <property type="match status" value="1"/>
</dbReference>
<keyword evidence="2" id="KW-0433">Leucine-rich repeat</keyword>
<gene>
    <name evidence="6" type="ORF">DARMORV10_C09P07690.1</name>
</gene>
<accession>A0A816IKR3</accession>
<evidence type="ECO:0000256" key="5">
    <source>
        <dbReference type="SAM" id="MobiDB-lite"/>
    </source>
</evidence>
<evidence type="ECO:0000256" key="3">
    <source>
        <dbReference type="ARBA" id="ARBA00022737"/>
    </source>
</evidence>
<organism evidence="6">
    <name type="scientific">Brassica napus</name>
    <name type="common">Rape</name>
    <dbReference type="NCBI Taxonomy" id="3708"/>
    <lineage>
        <taxon>Eukaryota</taxon>
        <taxon>Viridiplantae</taxon>
        <taxon>Streptophyta</taxon>
        <taxon>Embryophyta</taxon>
        <taxon>Tracheophyta</taxon>
        <taxon>Spermatophyta</taxon>
        <taxon>Magnoliopsida</taxon>
        <taxon>eudicotyledons</taxon>
        <taxon>Gunneridae</taxon>
        <taxon>Pentapetalae</taxon>
        <taxon>rosids</taxon>
        <taxon>malvids</taxon>
        <taxon>Brassicales</taxon>
        <taxon>Brassicaceae</taxon>
        <taxon>Brassiceae</taxon>
        <taxon>Brassica</taxon>
    </lineage>
</organism>
<dbReference type="AlphaFoldDB" id="A0A816IKR3"/>